<dbReference type="PROSITE" id="PS50885">
    <property type="entry name" value="HAMP"/>
    <property type="match status" value="3"/>
</dbReference>
<dbReference type="SMART" id="SM00283">
    <property type="entry name" value="MA"/>
    <property type="match status" value="1"/>
</dbReference>
<dbReference type="Proteomes" id="UP001331561">
    <property type="component" value="Unassembled WGS sequence"/>
</dbReference>
<dbReference type="Pfam" id="PF12729">
    <property type="entry name" value="4HB_MCP_1"/>
    <property type="match status" value="1"/>
</dbReference>
<dbReference type="Gene3D" id="1.10.287.950">
    <property type="entry name" value="Methyl-accepting chemotaxis protein"/>
    <property type="match status" value="1"/>
</dbReference>
<feature type="domain" description="Methyl-accepting transducer" evidence="7">
    <location>
        <begin position="453"/>
        <end position="668"/>
    </location>
</feature>
<organism evidence="9 10">
    <name type="scientific">Uliginosibacterium silvisoli</name>
    <dbReference type="NCBI Taxonomy" id="3114758"/>
    <lineage>
        <taxon>Bacteria</taxon>
        <taxon>Pseudomonadati</taxon>
        <taxon>Pseudomonadota</taxon>
        <taxon>Betaproteobacteria</taxon>
        <taxon>Rhodocyclales</taxon>
        <taxon>Zoogloeaceae</taxon>
        <taxon>Uliginosibacterium</taxon>
    </lineage>
</organism>
<comment type="similarity">
    <text evidence="2">Belongs to the methyl-accepting chemotaxis (MCP) protein family.</text>
</comment>
<dbReference type="InterPro" id="IPR004089">
    <property type="entry name" value="MCPsignal_dom"/>
</dbReference>
<feature type="domain" description="HAMP" evidence="8">
    <location>
        <begin position="214"/>
        <end position="266"/>
    </location>
</feature>
<keyword evidence="6" id="KW-1133">Transmembrane helix</keyword>
<evidence type="ECO:0000259" key="8">
    <source>
        <dbReference type="PROSITE" id="PS50885"/>
    </source>
</evidence>
<evidence type="ECO:0000256" key="4">
    <source>
        <dbReference type="SAM" id="Coils"/>
    </source>
</evidence>
<dbReference type="SUPFAM" id="SSF158472">
    <property type="entry name" value="HAMP domain-like"/>
    <property type="match status" value="1"/>
</dbReference>
<evidence type="ECO:0000256" key="2">
    <source>
        <dbReference type="ARBA" id="ARBA00029447"/>
    </source>
</evidence>
<keyword evidence="3" id="KW-0807">Transducer</keyword>
<dbReference type="EMBL" id="JAYXHS010000001">
    <property type="protein sequence ID" value="MEC5385923.1"/>
    <property type="molecule type" value="Genomic_DNA"/>
</dbReference>
<evidence type="ECO:0000256" key="3">
    <source>
        <dbReference type="PROSITE-ProRule" id="PRU00284"/>
    </source>
</evidence>
<dbReference type="InterPro" id="IPR003660">
    <property type="entry name" value="HAMP_dom"/>
</dbReference>
<dbReference type="PANTHER" id="PTHR43531:SF11">
    <property type="entry name" value="METHYL-ACCEPTING CHEMOTAXIS PROTEIN 3"/>
    <property type="match status" value="1"/>
</dbReference>
<keyword evidence="6" id="KW-0812">Transmembrane</keyword>
<feature type="region of interest" description="Disordered" evidence="5">
    <location>
        <begin position="686"/>
        <end position="737"/>
    </location>
</feature>
<dbReference type="SUPFAM" id="SSF58104">
    <property type="entry name" value="Methyl-accepting chemotaxis protein (MCP) signaling domain"/>
    <property type="match status" value="1"/>
</dbReference>
<feature type="coiled-coil region" evidence="4">
    <location>
        <begin position="151"/>
        <end position="185"/>
    </location>
</feature>
<evidence type="ECO:0000256" key="6">
    <source>
        <dbReference type="SAM" id="Phobius"/>
    </source>
</evidence>
<feature type="domain" description="HAMP" evidence="8">
    <location>
        <begin position="402"/>
        <end position="448"/>
    </location>
</feature>
<accession>A0ABU6K1X1</accession>
<protein>
    <submittedName>
        <fullName evidence="9">Methyl-accepting chemotaxis protein</fullName>
    </submittedName>
</protein>
<feature type="region of interest" description="Disordered" evidence="5">
    <location>
        <begin position="647"/>
        <end position="671"/>
    </location>
</feature>
<feature type="domain" description="HAMP" evidence="8">
    <location>
        <begin position="311"/>
        <end position="357"/>
    </location>
</feature>
<sequence>MFTNMRIGTRLITGFVLVSAISVIVGLIGVSNASKLDHMAEQMYANELMGLSYIKEANINLIYIGRARSNYLLATTQEERNKHLASMKKSSAAVQEYLAKAKPLFDSAKAGQVFATFARDWTDYQNEMDRALSAAGARKLAERDENLIAALNGVRQKADALDRLLDELIEEKELLAKHASDATSELYRNSRTLMIAFIIGGVALGIALGLSISRSVTRPLRKAVEAADRLAAGDLSGTIEVTSRDETGQLLQAMQNMSGKLKTVIQGQQRVVEAANHGNFEARIDQTGLAGFQLEMAQGLNALVTVTGTGLDDVVRVMGAVSGGDLSKSIEKPYEGSFGRTKEYVNSTVEKLNQVIAGQKRVVEAANRGRFDEQVDYTGLAGFQLQMAQGINSLVVTTGASIHEVVQVMGAMSEGDLTRRIDKDYEGAFAQMKDFVNATVSRLSDVVSEVNSSAESLAGASEEVAATAQALSQAASEQAAGVEETSASLEQMTASIAQNTENAKVTDGIATRASTEANDGGAAVKETVAAMKQIAQKISIIDDIAYQTNLLALNAAIEAARAGEHGKGFAVVAAEVRKLAERSQVAAQEIGTVASSSVDLAESAGKLLDEMVPSIKRTSDLVQEISAASEEQSSGVSQINAAVGQLSQTTQQNASSSEELAATAEEMSTQAEQLQQTMAFFKLDSDRGVKTGSPTVRQAAPVRQSKHGLKDGSTRPHRNSPVMSMASEPNEAEFTRF</sequence>
<keyword evidence="1" id="KW-0145">Chemotaxis</keyword>
<feature type="transmembrane region" description="Helical" evidence="6">
    <location>
        <begin position="193"/>
        <end position="212"/>
    </location>
</feature>
<keyword evidence="6" id="KW-0472">Membrane</keyword>
<dbReference type="Pfam" id="PF00672">
    <property type="entry name" value="HAMP"/>
    <property type="match status" value="1"/>
</dbReference>
<evidence type="ECO:0000259" key="7">
    <source>
        <dbReference type="PROSITE" id="PS50111"/>
    </source>
</evidence>
<gene>
    <name evidence="9" type="ORF">VVD49_09320</name>
</gene>
<feature type="transmembrane region" description="Helical" evidence="6">
    <location>
        <begin position="12"/>
        <end position="33"/>
    </location>
</feature>
<dbReference type="CDD" id="cd11386">
    <property type="entry name" value="MCP_signal"/>
    <property type="match status" value="1"/>
</dbReference>
<keyword evidence="10" id="KW-1185">Reference proteome</keyword>
<name>A0ABU6K1X1_9RHOO</name>
<dbReference type="InterPro" id="IPR051310">
    <property type="entry name" value="MCP_chemotaxis"/>
</dbReference>
<proteinExistence type="inferred from homology"/>
<evidence type="ECO:0000256" key="1">
    <source>
        <dbReference type="ARBA" id="ARBA00022500"/>
    </source>
</evidence>
<dbReference type="Pfam" id="PF00015">
    <property type="entry name" value="MCPsignal"/>
    <property type="match status" value="1"/>
</dbReference>
<dbReference type="RefSeq" id="WP_327598867.1">
    <property type="nucleotide sequence ID" value="NZ_JAYXHS010000001.1"/>
</dbReference>
<keyword evidence="4" id="KW-0175">Coiled coil</keyword>
<dbReference type="PANTHER" id="PTHR43531">
    <property type="entry name" value="PROTEIN ICFG"/>
    <property type="match status" value="1"/>
</dbReference>
<evidence type="ECO:0000313" key="9">
    <source>
        <dbReference type="EMBL" id="MEC5385923.1"/>
    </source>
</evidence>
<dbReference type="CDD" id="cd06225">
    <property type="entry name" value="HAMP"/>
    <property type="match status" value="1"/>
</dbReference>
<feature type="compositionally biased region" description="Low complexity" evidence="5">
    <location>
        <begin position="654"/>
        <end position="668"/>
    </location>
</feature>
<evidence type="ECO:0000256" key="5">
    <source>
        <dbReference type="SAM" id="MobiDB-lite"/>
    </source>
</evidence>
<dbReference type="SMART" id="SM00304">
    <property type="entry name" value="HAMP"/>
    <property type="match status" value="3"/>
</dbReference>
<dbReference type="Gene3D" id="1.20.120.1530">
    <property type="match status" value="1"/>
</dbReference>
<comment type="caution">
    <text evidence="9">The sequence shown here is derived from an EMBL/GenBank/DDBJ whole genome shotgun (WGS) entry which is preliminary data.</text>
</comment>
<reference evidence="9 10" key="1">
    <citation type="submission" date="2024-01" db="EMBL/GenBank/DDBJ databases">
        <title>Uliginosibacterium soil sp. nov.</title>
        <authorList>
            <person name="Lv Y."/>
        </authorList>
    </citation>
    <scope>NUCLEOTIDE SEQUENCE [LARGE SCALE GENOMIC DNA]</scope>
    <source>
        <strain evidence="9 10">H3</strain>
    </source>
</reference>
<dbReference type="PROSITE" id="PS50111">
    <property type="entry name" value="CHEMOTAXIS_TRANSDUC_2"/>
    <property type="match status" value="1"/>
</dbReference>
<evidence type="ECO:0000313" key="10">
    <source>
        <dbReference type="Proteomes" id="UP001331561"/>
    </source>
</evidence>
<dbReference type="InterPro" id="IPR024478">
    <property type="entry name" value="HlyB_4HB_MCP"/>
</dbReference>
<dbReference type="Pfam" id="PF18947">
    <property type="entry name" value="HAMP_2"/>
    <property type="match status" value="1"/>
</dbReference>